<organism evidence="4 5">
    <name type="scientific">Terrimonas rubra</name>
    <dbReference type="NCBI Taxonomy" id="1035890"/>
    <lineage>
        <taxon>Bacteria</taxon>
        <taxon>Pseudomonadati</taxon>
        <taxon>Bacteroidota</taxon>
        <taxon>Chitinophagia</taxon>
        <taxon>Chitinophagales</taxon>
        <taxon>Chitinophagaceae</taxon>
        <taxon>Terrimonas</taxon>
    </lineage>
</organism>
<keyword evidence="1" id="KW-0812">Transmembrane</keyword>
<keyword evidence="1" id="KW-1133">Transmembrane helix</keyword>
<dbReference type="Proteomes" id="UP001597511">
    <property type="component" value="Unassembled WGS sequence"/>
</dbReference>
<dbReference type="InterPro" id="IPR032508">
    <property type="entry name" value="FecR_C"/>
</dbReference>
<dbReference type="RefSeq" id="WP_386094045.1">
    <property type="nucleotide sequence ID" value="NZ_JBHUOZ010000001.1"/>
</dbReference>
<dbReference type="Pfam" id="PF16344">
    <property type="entry name" value="FecR_C"/>
    <property type="match status" value="1"/>
</dbReference>
<dbReference type="Gene3D" id="3.55.50.30">
    <property type="match status" value="1"/>
</dbReference>
<evidence type="ECO:0000256" key="1">
    <source>
        <dbReference type="SAM" id="Phobius"/>
    </source>
</evidence>
<evidence type="ECO:0000313" key="4">
    <source>
        <dbReference type="EMBL" id="MFD2918251.1"/>
    </source>
</evidence>
<comment type="caution">
    <text evidence="4">The sequence shown here is derived from an EMBL/GenBank/DDBJ whole genome shotgun (WGS) entry which is preliminary data.</text>
</comment>
<feature type="transmembrane region" description="Helical" evidence="1">
    <location>
        <begin position="91"/>
        <end position="109"/>
    </location>
</feature>
<feature type="domain" description="Protein FecR C-terminal" evidence="3">
    <location>
        <begin position="328"/>
        <end position="391"/>
    </location>
</feature>
<evidence type="ECO:0000259" key="3">
    <source>
        <dbReference type="Pfam" id="PF16344"/>
    </source>
</evidence>
<dbReference type="Gene3D" id="2.60.120.1440">
    <property type="match status" value="1"/>
</dbReference>
<keyword evidence="5" id="KW-1185">Reference proteome</keyword>
<evidence type="ECO:0000313" key="5">
    <source>
        <dbReference type="Proteomes" id="UP001597511"/>
    </source>
</evidence>
<gene>
    <name evidence="4" type="ORF">ACFS6H_00940</name>
</gene>
<dbReference type="PANTHER" id="PTHR30273:SF2">
    <property type="entry name" value="PROTEIN FECR"/>
    <property type="match status" value="1"/>
</dbReference>
<name>A0ABW6A069_9BACT</name>
<feature type="domain" description="FecR protein" evidence="2">
    <location>
        <begin position="189"/>
        <end position="285"/>
    </location>
</feature>
<dbReference type="EMBL" id="JBHUOZ010000001">
    <property type="protein sequence ID" value="MFD2918251.1"/>
    <property type="molecule type" value="Genomic_DNA"/>
</dbReference>
<dbReference type="InterPro" id="IPR012373">
    <property type="entry name" value="Ferrdict_sens_TM"/>
</dbReference>
<dbReference type="PANTHER" id="PTHR30273">
    <property type="entry name" value="PERIPLASMIC SIGNAL SENSOR AND SIGMA FACTOR ACTIVATOR FECR-RELATED"/>
    <property type="match status" value="1"/>
</dbReference>
<dbReference type="Pfam" id="PF04773">
    <property type="entry name" value="FecR"/>
    <property type="match status" value="1"/>
</dbReference>
<reference evidence="5" key="1">
    <citation type="journal article" date="2019" name="Int. J. Syst. Evol. Microbiol.">
        <title>The Global Catalogue of Microorganisms (GCM) 10K type strain sequencing project: providing services to taxonomists for standard genome sequencing and annotation.</title>
        <authorList>
            <consortium name="The Broad Institute Genomics Platform"/>
            <consortium name="The Broad Institute Genome Sequencing Center for Infectious Disease"/>
            <person name="Wu L."/>
            <person name="Ma J."/>
        </authorList>
    </citation>
    <scope>NUCLEOTIDE SEQUENCE [LARGE SCALE GENOMIC DNA]</scope>
    <source>
        <strain evidence="5">KCTC 23299</strain>
    </source>
</reference>
<keyword evidence="1" id="KW-0472">Membrane</keyword>
<accession>A0ABW6A069</accession>
<proteinExistence type="predicted"/>
<dbReference type="InterPro" id="IPR006860">
    <property type="entry name" value="FecR"/>
</dbReference>
<protein>
    <submittedName>
        <fullName evidence="4">FecR family protein</fullName>
    </submittedName>
</protein>
<sequence length="397" mass="43521">MLLTPEQYKDLFERLLASDLSPADSEKIINWLSSREEDPLAAELILQQLAVTDTVTDEATTRALENRLSLILQTIDTAAPVKQIPFYKKTIWRAAAVFIVLVGMGFYLFNATQQTTAPDKPLAAVTSNAEIKPGAEGALLTLSDGSVLVLDSLGNGLVTMQNGTQVILKNGQLVYDPNNTDPATIGYNTMTTPKGRQFQLVLPDGSKVWLNAASSIHYPTLFTGDERLVEITGEAYFEVAHNAAKPFKVKVNNATTIEVLGTHFNVNAYSNEETINTTLLEGAVRVSGTNGKTVLAPGQQARTSGDGSSKVVNAVNTGKVIAWKNGVFDFEDASLEEVMRQLERWYDIEVVYEKNIPKLEFFGKMGKDLSLDIVLRGLEKSNVHFRVEANRKLVVLP</sequence>
<evidence type="ECO:0000259" key="2">
    <source>
        <dbReference type="Pfam" id="PF04773"/>
    </source>
</evidence>